<organism evidence="11 12">
    <name type="scientific">Bradyrhizobium elkanii</name>
    <dbReference type="NCBI Taxonomy" id="29448"/>
    <lineage>
        <taxon>Bacteria</taxon>
        <taxon>Pseudomonadati</taxon>
        <taxon>Pseudomonadota</taxon>
        <taxon>Alphaproteobacteria</taxon>
        <taxon>Hyphomicrobiales</taxon>
        <taxon>Nitrobacteraceae</taxon>
        <taxon>Bradyrhizobium</taxon>
    </lineage>
</organism>
<dbReference type="InterPro" id="IPR045042">
    <property type="entry name" value="YnaI-like"/>
</dbReference>
<protein>
    <submittedName>
        <fullName evidence="11">MscS family membrane protein</fullName>
    </submittedName>
</protein>
<dbReference type="SUPFAM" id="SSF50182">
    <property type="entry name" value="Sm-like ribonucleoproteins"/>
    <property type="match status" value="1"/>
</dbReference>
<keyword evidence="3" id="KW-1003">Cell membrane</keyword>
<dbReference type="InterPro" id="IPR049278">
    <property type="entry name" value="MS_channel_C"/>
</dbReference>
<feature type="transmembrane region" description="Helical" evidence="7">
    <location>
        <begin position="153"/>
        <end position="169"/>
    </location>
</feature>
<dbReference type="Pfam" id="PF21082">
    <property type="entry name" value="MS_channel_3rd"/>
    <property type="match status" value="1"/>
</dbReference>
<dbReference type="EMBL" id="JAFICZ010000001">
    <property type="protein sequence ID" value="MBP1291195.1"/>
    <property type="molecule type" value="Genomic_DNA"/>
</dbReference>
<dbReference type="Pfam" id="PF21088">
    <property type="entry name" value="MS_channel_1st"/>
    <property type="match status" value="1"/>
</dbReference>
<dbReference type="InterPro" id="IPR006686">
    <property type="entry name" value="MscS_channel_CS"/>
</dbReference>
<dbReference type="SUPFAM" id="SSF82861">
    <property type="entry name" value="Mechanosensitive channel protein MscS (YggB), transmembrane region"/>
    <property type="match status" value="1"/>
</dbReference>
<dbReference type="GO" id="GO:0005886">
    <property type="term" value="C:plasma membrane"/>
    <property type="evidence" value="ECO:0007669"/>
    <property type="project" value="UniProtKB-SubCell"/>
</dbReference>
<keyword evidence="5 7" id="KW-1133">Transmembrane helix</keyword>
<evidence type="ECO:0000256" key="3">
    <source>
        <dbReference type="ARBA" id="ARBA00022475"/>
    </source>
</evidence>
<comment type="caution">
    <text evidence="11">The sequence shown here is derived from an EMBL/GenBank/DDBJ whole genome shotgun (WGS) entry which is preliminary data.</text>
</comment>
<evidence type="ECO:0000259" key="8">
    <source>
        <dbReference type="Pfam" id="PF00924"/>
    </source>
</evidence>
<evidence type="ECO:0000313" key="12">
    <source>
        <dbReference type="Proteomes" id="UP000673383"/>
    </source>
</evidence>
<evidence type="ECO:0000256" key="2">
    <source>
        <dbReference type="ARBA" id="ARBA00008017"/>
    </source>
</evidence>
<dbReference type="PANTHER" id="PTHR43634">
    <property type="entry name" value="OW CONDUCTANCE MECHANOSENSITIVE CHANNEL"/>
    <property type="match status" value="1"/>
</dbReference>
<keyword evidence="4 7" id="KW-0812">Transmembrane</keyword>
<evidence type="ECO:0000256" key="7">
    <source>
        <dbReference type="SAM" id="Phobius"/>
    </source>
</evidence>
<keyword evidence="6 7" id="KW-0472">Membrane</keyword>
<evidence type="ECO:0000256" key="6">
    <source>
        <dbReference type="ARBA" id="ARBA00023136"/>
    </source>
</evidence>
<evidence type="ECO:0000313" key="11">
    <source>
        <dbReference type="EMBL" id="MBP1291195.1"/>
    </source>
</evidence>
<dbReference type="AlphaFoldDB" id="A0A8I1Y2J5"/>
<proteinExistence type="inferred from homology"/>
<dbReference type="InterPro" id="IPR011014">
    <property type="entry name" value="MscS_channel_TM-2"/>
</dbReference>
<comment type="similarity">
    <text evidence="2">Belongs to the MscS (TC 1.A.23) family.</text>
</comment>
<dbReference type="RefSeq" id="WP_172648746.1">
    <property type="nucleotide sequence ID" value="NZ_JAFICZ010000001.1"/>
</dbReference>
<feature type="transmembrane region" description="Helical" evidence="7">
    <location>
        <begin position="175"/>
        <end position="193"/>
    </location>
</feature>
<name>A0A8I1Y2J5_BRAEL</name>
<dbReference type="SUPFAM" id="SSF82689">
    <property type="entry name" value="Mechanosensitive channel protein MscS (YggB), C-terminal domain"/>
    <property type="match status" value="1"/>
</dbReference>
<evidence type="ECO:0000256" key="4">
    <source>
        <dbReference type="ARBA" id="ARBA00022692"/>
    </source>
</evidence>
<dbReference type="Gene3D" id="1.10.287.1260">
    <property type="match status" value="1"/>
</dbReference>
<dbReference type="InterPro" id="IPR010920">
    <property type="entry name" value="LSM_dom_sf"/>
</dbReference>
<dbReference type="GO" id="GO:0008381">
    <property type="term" value="F:mechanosensitive monoatomic ion channel activity"/>
    <property type="evidence" value="ECO:0007669"/>
    <property type="project" value="UniProtKB-ARBA"/>
</dbReference>
<evidence type="ECO:0000256" key="5">
    <source>
        <dbReference type="ARBA" id="ARBA00022989"/>
    </source>
</evidence>
<evidence type="ECO:0000259" key="9">
    <source>
        <dbReference type="Pfam" id="PF21082"/>
    </source>
</evidence>
<feature type="transmembrane region" description="Helical" evidence="7">
    <location>
        <begin position="112"/>
        <end position="132"/>
    </location>
</feature>
<dbReference type="Gene3D" id="3.30.70.100">
    <property type="match status" value="1"/>
</dbReference>
<dbReference type="Gene3D" id="2.30.30.60">
    <property type="match status" value="1"/>
</dbReference>
<dbReference type="Proteomes" id="UP000673383">
    <property type="component" value="Unassembled WGS sequence"/>
</dbReference>
<feature type="domain" description="Mechanosensitive ion channel MscS C-terminal" evidence="9">
    <location>
        <begin position="262"/>
        <end position="350"/>
    </location>
</feature>
<feature type="domain" description="Mechanosensitive ion channel transmembrane helices 2/3" evidence="10">
    <location>
        <begin position="153"/>
        <end position="190"/>
    </location>
</feature>
<feature type="transmembrane region" description="Helical" evidence="7">
    <location>
        <begin position="70"/>
        <end position="92"/>
    </location>
</feature>
<dbReference type="InterPro" id="IPR006685">
    <property type="entry name" value="MscS_channel_2nd"/>
</dbReference>
<evidence type="ECO:0000256" key="1">
    <source>
        <dbReference type="ARBA" id="ARBA00004651"/>
    </source>
</evidence>
<reference evidence="11" key="1">
    <citation type="submission" date="2021-02" db="EMBL/GenBank/DDBJ databases">
        <title>Genomic Encyclopedia of Type Strains, Phase IV (KMG-V): Genome sequencing to study the core and pangenomes of soil and plant-associated prokaryotes.</title>
        <authorList>
            <person name="Whitman W."/>
        </authorList>
    </citation>
    <scope>NUCLEOTIDE SEQUENCE</scope>
    <source>
        <strain evidence="11">USDA 406</strain>
    </source>
</reference>
<evidence type="ECO:0000259" key="10">
    <source>
        <dbReference type="Pfam" id="PF21088"/>
    </source>
</evidence>
<dbReference type="PANTHER" id="PTHR43634:SF2">
    <property type="entry name" value="LOW CONDUCTANCE MECHANOSENSITIVE CHANNEL YNAI"/>
    <property type="match status" value="1"/>
</dbReference>
<feature type="transmembrane region" description="Helical" evidence="7">
    <location>
        <begin position="29"/>
        <end position="49"/>
    </location>
</feature>
<dbReference type="InterPro" id="IPR011066">
    <property type="entry name" value="MscS_channel_C_sf"/>
</dbReference>
<comment type="subcellular location">
    <subcellularLocation>
        <location evidence="1">Cell membrane</location>
        <topology evidence="1">Multi-pass membrane protein</topology>
    </subcellularLocation>
</comment>
<dbReference type="InterPro" id="IPR049142">
    <property type="entry name" value="MS_channel_1st"/>
</dbReference>
<dbReference type="Pfam" id="PF00924">
    <property type="entry name" value="MS_channel_2nd"/>
    <property type="match status" value="1"/>
</dbReference>
<dbReference type="InterPro" id="IPR023408">
    <property type="entry name" value="MscS_beta-dom_sf"/>
</dbReference>
<feature type="domain" description="Mechanosensitive ion channel MscS" evidence="8">
    <location>
        <begin position="191"/>
        <end position="254"/>
    </location>
</feature>
<accession>A0A8I1Y2J5</accession>
<sequence>MTHAPNSELTALWTIVLSFWQRSVLDLTVGHFIVSIVILAIAVLIRRLFSRFIVSRIHSWSSSKVGLNRTIVEALAPPIQFIPIVLAVFIIGECVLTNQRLKDGLLQIDRSLTAFTIFWALFEVIGPLCAVLDGRTPIFSQAMIGWTVRVGRAIIVALGATAVLEVWGIHVGPVLASFGLVGVAVALGAQNLFKNLISGIFIIGEQRFRNGDWILAEGTVETIGLRTTKVRRFDQAPVFVPNSYLADNAVTNFSQMRFRRISWIIGLDYSTTIGQLRDVRDAIEAYILGSQDFVHPPEAVAFVRVDKFNELSIDLIVYCFTRTTVWGDWLKIKEELAYAIKAIVKKAGSDFAFPSQSLYVEAVPTGMELFPHNTASNSDPTSGTGVVGKPFRKAAWHESQQHSCFVDARAGELAFRRFGHFVPTIPDKMTFQRHRLP</sequence>
<gene>
    <name evidence="11" type="ORF">JOH49_000948</name>
</gene>
<dbReference type="PROSITE" id="PS01246">
    <property type="entry name" value="UPF0003"/>
    <property type="match status" value="1"/>
</dbReference>